<name>A0A0F7HLT4_9STAP</name>
<protein>
    <recommendedName>
        <fullName evidence="6">DUF2759 domain-containing protein</fullName>
    </recommendedName>
</protein>
<dbReference type="AlphaFoldDB" id="A0A0F7HLT4"/>
<sequence length="79" mass="8481">MPFIDTGELFEIGGVTIHIGINAFSLLALMVFIVGIWALVASIKNKNLLAVLFSVATVATFGFFAIATIFTYGYPDLGH</sequence>
<gene>
    <name evidence="2" type="ORF">AAT16_07055</name>
    <name evidence="3" type="ORF">SAMN05216235_0655</name>
</gene>
<dbReference type="Pfam" id="PF10958">
    <property type="entry name" value="DUF2759"/>
    <property type="match status" value="1"/>
</dbReference>
<proteinExistence type="predicted"/>
<keyword evidence="1" id="KW-1133">Transmembrane helix</keyword>
<evidence type="ECO:0000313" key="2">
    <source>
        <dbReference type="EMBL" id="AKG74011.1"/>
    </source>
</evidence>
<dbReference type="Proteomes" id="UP000183090">
    <property type="component" value="Unassembled WGS sequence"/>
</dbReference>
<reference evidence="3 5" key="3">
    <citation type="submission" date="2016-10" db="EMBL/GenBank/DDBJ databases">
        <authorList>
            <person name="Varghese N."/>
            <person name="Submissions S."/>
        </authorList>
    </citation>
    <scope>NUCLEOTIDE SEQUENCE [LARGE SCALE GENOMIC DNA]</scope>
    <source>
        <strain evidence="3 5">CGMCC 1.6501</strain>
    </source>
</reference>
<reference evidence="2 4" key="1">
    <citation type="journal article" date="2015" name="Int. J. Syst. Evol. Microbiol.">
        <title>Complete genome sequence of Salinicoccus halodurans H3B36, isolated from the Qaidam Basin in China.</title>
        <authorList>
            <person name="Jiang K."/>
            <person name="Xue Y."/>
            <person name="Ma Y."/>
        </authorList>
    </citation>
    <scope>NUCLEOTIDE SEQUENCE [LARGE SCALE GENOMIC DNA]</scope>
    <source>
        <strain evidence="2 4">H3B36</strain>
    </source>
</reference>
<dbReference type="KEGG" id="shv:AAT16_07055"/>
<keyword evidence="4" id="KW-1185">Reference proteome</keyword>
<evidence type="ECO:0000256" key="1">
    <source>
        <dbReference type="SAM" id="Phobius"/>
    </source>
</evidence>
<evidence type="ECO:0008006" key="6">
    <source>
        <dbReference type="Google" id="ProtNLM"/>
    </source>
</evidence>
<dbReference type="EMBL" id="FOTB01000001">
    <property type="protein sequence ID" value="SFK59163.1"/>
    <property type="molecule type" value="Genomic_DNA"/>
</dbReference>
<dbReference type="EMBL" id="CP011366">
    <property type="protein sequence ID" value="AKG74011.1"/>
    <property type="molecule type" value="Genomic_DNA"/>
</dbReference>
<evidence type="ECO:0000313" key="4">
    <source>
        <dbReference type="Proteomes" id="UP000034029"/>
    </source>
</evidence>
<evidence type="ECO:0000313" key="3">
    <source>
        <dbReference type="EMBL" id="SFK59163.1"/>
    </source>
</evidence>
<dbReference type="RefSeq" id="WP_046790198.1">
    <property type="nucleotide sequence ID" value="NZ_CP011366.1"/>
</dbReference>
<evidence type="ECO:0000313" key="5">
    <source>
        <dbReference type="Proteomes" id="UP000183090"/>
    </source>
</evidence>
<reference evidence="4" key="2">
    <citation type="submission" date="2015-04" db="EMBL/GenBank/DDBJ databases">
        <title>Complete genome sequence of Salinicoccus halodurans strain H3B36, isolated from the Qaidam basin of China.</title>
        <authorList>
            <person name="Ma Y."/>
            <person name="Jiang K."/>
            <person name="Xue Y."/>
        </authorList>
    </citation>
    <scope>NUCLEOTIDE SEQUENCE [LARGE SCALE GENOMIC DNA]</scope>
    <source>
        <strain evidence="4">H3B36</strain>
    </source>
</reference>
<keyword evidence="1" id="KW-0472">Membrane</keyword>
<organism evidence="3 5">
    <name type="scientific">Salinicoccus halodurans</name>
    <dbReference type="NCBI Taxonomy" id="407035"/>
    <lineage>
        <taxon>Bacteria</taxon>
        <taxon>Bacillati</taxon>
        <taxon>Bacillota</taxon>
        <taxon>Bacilli</taxon>
        <taxon>Bacillales</taxon>
        <taxon>Staphylococcaceae</taxon>
        <taxon>Salinicoccus</taxon>
    </lineage>
</organism>
<dbReference type="OrthoDB" id="2403413at2"/>
<dbReference type="Proteomes" id="UP000034029">
    <property type="component" value="Chromosome"/>
</dbReference>
<dbReference type="InterPro" id="IPR024490">
    <property type="entry name" value="DUF2759"/>
</dbReference>
<feature type="transmembrane region" description="Helical" evidence="1">
    <location>
        <begin position="20"/>
        <end position="41"/>
    </location>
</feature>
<keyword evidence="1" id="KW-0812">Transmembrane</keyword>
<feature type="transmembrane region" description="Helical" evidence="1">
    <location>
        <begin position="48"/>
        <end position="74"/>
    </location>
</feature>
<accession>A0A0F7HLT4</accession>